<gene>
    <name evidence="2" type="ORF">LK07_25005</name>
</gene>
<name>A0A221P3B1_9ACTN</name>
<evidence type="ECO:0000256" key="1">
    <source>
        <dbReference type="SAM" id="MobiDB-lite"/>
    </source>
</evidence>
<evidence type="ECO:0000313" key="2">
    <source>
        <dbReference type="EMBL" id="ASN26731.1"/>
    </source>
</evidence>
<dbReference type="KEGG" id="splu:LK06_023835"/>
<dbReference type="Proteomes" id="UP000031501">
    <property type="component" value="Chromosome"/>
</dbReference>
<organism evidence="2 3">
    <name type="scientific">Streptomyces pluripotens</name>
    <dbReference type="NCBI Taxonomy" id="1355015"/>
    <lineage>
        <taxon>Bacteria</taxon>
        <taxon>Bacillati</taxon>
        <taxon>Actinomycetota</taxon>
        <taxon>Actinomycetes</taxon>
        <taxon>Kitasatosporales</taxon>
        <taxon>Streptomycetaceae</taxon>
        <taxon>Streptomyces</taxon>
    </lineage>
</organism>
<dbReference type="STRING" id="1355015.LK06_023835"/>
<reference evidence="2 3" key="1">
    <citation type="submission" date="2017-07" db="EMBL/GenBank/DDBJ databases">
        <title>Genome sequence of Streptomyces pluripotens MUSC 137T.</title>
        <authorList>
            <person name="Ser H.-L."/>
            <person name="Lee L.-H."/>
        </authorList>
    </citation>
    <scope>NUCLEOTIDE SEQUENCE [LARGE SCALE GENOMIC DNA]</scope>
    <source>
        <strain evidence="2 3">MUSC 137</strain>
    </source>
</reference>
<keyword evidence="3" id="KW-1185">Reference proteome</keyword>
<feature type="region of interest" description="Disordered" evidence="1">
    <location>
        <begin position="25"/>
        <end position="64"/>
    </location>
</feature>
<sequence>MFEIEYHRMRSAELIREAERERLARAAARTPRAARRRRGAAGHGDAAAEPHTGRSRRRRLPRAA</sequence>
<dbReference type="RefSeq" id="WP_039653315.1">
    <property type="nucleotide sequence ID" value="NZ_CP021080.1"/>
</dbReference>
<evidence type="ECO:0000313" key="3">
    <source>
        <dbReference type="Proteomes" id="UP000031501"/>
    </source>
</evidence>
<dbReference type="EMBL" id="CP022433">
    <property type="protein sequence ID" value="ASN26731.1"/>
    <property type="molecule type" value="Genomic_DNA"/>
</dbReference>
<dbReference type="AlphaFoldDB" id="A0A221P3B1"/>
<feature type="compositionally biased region" description="Basic residues" evidence="1">
    <location>
        <begin position="53"/>
        <end position="64"/>
    </location>
</feature>
<accession>A0A221P3B1</accession>
<protein>
    <submittedName>
        <fullName evidence="2">Uncharacterized protein</fullName>
    </submittedName>
</protein>
<proteinExistence type="predicted"/>